<keyword evidence="8" id="KW-1185">Reference proteome</keyword>
<dbReference type="InterPro" id="IPR057983">
    <property type="entry name" value="NAA35-like_N"/>
</dbReference>
<dbReference type="Pfam" id="PF04112">
    <property type="entry name" value="Mak10"/>
    <property type="match status" value="1"/>
</dbReference>
<feature type="domain" description="NAA35-like N-terminal" evidence="5">
    <location>
        <begin position="66"/>
        <end position="227"/>
    </location>
</feature>
<dbReference type="OrthoDB" id="269405at2759"/>
<evidence type="ECO:0000256" key="4">
    <source>
        <dbReference type="SAM" id="MobiDB-lite"/>
    </source>
</evidence>
<evidence type="ECO:0000313" key="7">
    <source>
        <dbReference type="EMBL" id="KAF7503451.1"/>
    </source>
</evidence>
<reference evidence="7" key="1">
    <citation type="submission" date="2020-02" db="EMBL/GenBank/DDBJ databases">
        <authorList>
            <person name="Palmer J.M."/>
        </authorList>
    </citation>
    <scope>NUCLEOTIDE SEQUENCE</scope>
    <source>
        <strain evidence="7">EPUS1.4</strain>
        <tissue evidence="7">Thallus</tissue>
    </source>
</reference>
<keyword evidence="3" id="KW-0963">Cytoplasm</keyword>
<dbReference type="PANTHER" id="PTHR21373:SF0">
    <property type="entry name" value="N-ALPHA-ACETYLTRANSFERASE 35, NATC AUXILIARY SUBUNIT"/>
    <property type="match status" value="1"/>
</dbReference>
<protein>
    <recommendedName>
        <fullName evidence="9">Amino-acid N-acetyltransferase subunit Mak10</fullName>
    </recommendedName>
</protein>
<evidence type="ECO:0000256" key="1">
    <source>
        <dbReference type="ARBA" id="ARBA00004496"/>
    </source>
</evidence>
<organism evidence="7 8">
    <name type="scientific">Endocarpon pusillum</name>
    <dbReference type="NCBI Taxonomy" id="364733"/>
    <lineage>
        <taxon>Eukaryota</taxon>
        <taxon>Fungi</taxon>
        <taxon>Dikarya</taxon>
        <taxon>Ascomycota</taxon>
        <taxon>Pezizomycotina</taxon>
        <taxon>Eurotiomycetes</taxon>
        <taxon>Chaetothyriomycetidae</taxon>
        <taxon>Verrucariales</taxon>
        <taxon>Verrucariaceae</taxon>
        <taxon>Endocarpon</taxon>
    </lineage>
</organism>
<comment type="similarity">
    <text evidence="2">Belongs to the MAK10 family.</text>
</comment>
<dbReference type="PANTHER" id="PTHR21373">
    <property type="entry name" value="GLUCOSE REPRESSIBLE PROTEIN MAK10"/>
    <property type="match status" value="1"/>
</dbReference>
<dbReference type="AlphaFoldDB" id="A0A8H7AAA0"/>
<evidence type="ECO:0008006" key="9">
    <source>
        <dbReference type="Google" id="ProtNLM"/>
    </source>
</evidence>
<evidence type="ECO:0000313" key="8">
    <source>
        <dbReference type="Proteomes" id="UP000606974"/>
    </source>
</evidence>
<evidence type="ECO:0000256" key="2">
    <source>
        <dbReference type="ARBA" id="ARBA00006289"/>
    </source>
</evidence>
<feature type="domain" description="NAA35-like TPR repeats" evidence="6">
    <location>
        <begin position="355"/>
        <end position="744"/>
    </location>
</feature>
<dbReference type="EMBL" id="JAACFV010000178">
    <property type="protein sequence ID" value="KAF7503451.1"/>
    <property type="molecule type" value="Genomic_DNA"/>
</dbReference>
<sequence>MSQLNNGSNPLALADSHLPSRPNADSKPPTSILPRSDTKINITSQQISAINITESFTAAASALKTGQLVKDEYFTLFEAVGALEIMDSKMDSGHLAPGETLEDEYNVLRNLLPEEVIGIMDQILCHEVAWHIGHPLSQTLFTCLYIERLLWPEPRTLEEAQFSRDLNSRSENPLLYRVLRSYCIATIKACHFVHCMVTGESYYEEEDFTAQLYHRELLPKVSVAEIQTLLDEALSYNDTANISPESKKAIEKRLQFRRSILDALEQDTFPLNARRRPSLSCIPLLQDIKASSQLGKPVNEAFSTKIQRTLASSVPPRPMVTIKLSDALAHFETLCNDATDVGQILATETSEELSTAIWVFMSRKPQPSVYIRALVQSFLLERGTQRVLGRTTTKHFLFSSIAAIVLPKSPILEPANDMVELPTSPQFQMARLLAEFDGKAGQQYINIFRNACLNRCRTRRTLCHLVLDWDTLQADAEDIDGTLRTYTKEEPALYASDQPTYSYPLSSWVYHHKLNHLRQIIQMGFELSIYAPDEISGMYWFLSYICATHISHIDRISFFLERDMHAQEVLSQNSDAPEKSDVKDQADYQKTLKSLFRIYTHLKATDAFSKALHALHTLLLRHKAIAVPQRPYSSDKLRYELRMKPFLSLNVPEPVTFESFREESSCTALSDEEVLEEARMRIGDAKKFWEAVLKAGWSAELVDNPELDRSSKEGKTGTMEMQKGSTTIEGEWSEGVKNVIRACIATSISIVTLKKKLDETRGLEGMKVTFPVPGEKGCWHEWWIVPRVLTVC</sequence>
<gene>
    <name evidence="7" type="ORF">GJ744_003743</name>
</gene>
<comment type="caution">
    <text evidence="7">The sequence shown here is derived from an EMBL/GenBank/DDBJ whole genome shotgun (WGS) entry which is preliminary data.</text>
</comment>
<dbReference type="Proteomes" id="UP000606974">
    <property type="component" value="Unassembled WGS sequence"/>
</dbReference>
<evidence type="ECO:0000259" key="5">
    <source>
        <dbReference type="Pfam" id="PF04112"/>
    </source>
</evidence>
<comment type="subcellular location">
    <subcellularLocation>
        <location evidence="1">Cytoplasm</location>
    </subcellularLocation>
</comment>
<dbReference type="InterPro" id="IPR007244">
    <property type="entry name" value="Naa35_N"/>
</dbReference>
<proteinExistence type="inferred from homology"/>
<dbReference type="GO" id="GO:0031417">
    <property type="term" value="C:NatC complex"/>
    <property type="evidence" value="ECO:0007669"/>
    <property type="project" value="InterPro"/>
</dbReference>
<evidence type="ECO:0000259" key="6">
    <source>
        <dbReference type="Pfam" id="PF25789"/>
    </source>
</evidence>
<dbReference type="Pfam" id="PF25789">
    <property type="entry name" value="TPR_NAA35"/>
    <property type="match status" value="1"/>
</dbReference>
<feature type="region of interest" description="Disordered" evidence="4">
    <location>
        <begin position="1"/>
        <end position="37"/>
    </location>
</feature>
<dbReference type="InterPro" id="IPR057982">
    <property type="entry name" value="TPR_NAA35"/>
</dbReference>
<name>A0A8H7AAA0_9EURO</name>
<evidence type="ECO:0000256" key="3">
    <source>
        <dbReference type="ARBA" id="ARBA00022490"/>
    </source>
</evidence>
<accession>A0A8H7AAA0</accession>